<dbReference type="Proteomes" id="UP000266389">
    <property type="component" value="Unassembled WGS sequence"/>
</dbReference>
<reference evidence="2 3" key="1">
    <citation type="journal article" date="2011" name="ISME J.">
        <title>Community ecology of hot spring cyanobacterial mats: predominant populations and their functional potential.</title>
        <authorList>
            <person name="Klatt C.G."/>
            <person name="Wood J.M."/>
            <person name="Rusch D.B."/>
            <person name="Bateson M.M."/>
            <person name="Hamamura N."/>
            <person name="Heidelberg J.F."/>
            <person name="Grossman A.R."/>
            <person name="Bhaya D."/>
            <person name="Cohan F.M."/>
            <person name="Kuhl M."/>
            <person name="Bryant D.A."/>
            <person name="Ward D.M."/>
        </authorList>
    </citation>
    <scope>NUCLEOTIDE SEQUENCE [LARGE SCALE GENOMIC DNA]</scope>
    <source>
        <strain evidence="2">OS</strain>
    </source>
</reference>
<dbReference type="Gene3D" id="2.60.40.4070">
    <property type="match status" value="1"/>
</dbReference>
<protein>
    <submittedName>
        <fullName evidence="2">T9SS C-terminal target domain-containing protein</fullName>
    </submittedName>
</protein>
<dbReference type="Pfam" id="PF18962">
    <property type="entry name" value="Por_Secre_tail"/>
    <property type="match status" value="1"/>
</dbReference>
<evidence type="ECO:0000259" key="1">
    <source>
        <dbReference type="Pfam" id="PF18962"/>
    </source>
</evidence>
<dbReference type="EMBL" id="PHFL01000070">
    <property type="protein sequence ID" value="RFM23084.1"/>
    <property type="molecule type" value="Genomic_DNA"/>
</dbReference>
<feature type="domain" description="Secretion system C-terminal sorting" evidence="1">
    <location>
        <begin position="1283"/>
        <end position="1359"/>
    </location>
</feature>
<dbReference type="SUPFAM" id="SSF49344">
    <property type="entry name" value="CBD9-like"/>
    <property type="match status" value="1"/>
</dbReference>
<proteinExistence type="predicted"/>
<gene>
    <name evidence="2" type="ORF">D0433_12485</name>
</gene>
<sequence>MGTVLKDYRGTYGFTVTVQPPSGSSGNRVLIHIPPCDLTAPITGPAGPTRRRGYAVWAPVSEQANFDAPFSPTPKTITQEWEMADDLGDSHPRSLLQGGALPSNSTAWRTVGNIFPEAGQPINLRVFQTHTSLQDVTIAVFHNQTLVFSANGATNLNVNFTPTTTDWHTIRVRNTSVNAVGQRVYVRATYRAPQVVNTANFPMPYSPGRVAVKRLSDSQFEFTIEGAATLNRGVVKQNSAPSSPTDGTIFDNLQPNTAQTVSVTPLSLNYISAWGKTSSTFSLDSATVAIQLVPALGGATVPIPANTVGTFVAAAPNNRQATVIFTQPSNDAGQLIFNMQNTLPLNPNNGLPLTSISPKGTVVVKNIAPRYWQITPSGLSGYQYDIELDISGLSGIADPRSVVVLKRSNSSEPWTSAANGTSVTISYPRQNVLRVSGLTSFSEFAIGGDFSTYSFLSTPPTLNGVISDGEYGDHTNGANRWNDGSRDWYMAWDDNNLYIAVNANGNANTDELAIYIDTDPQTPANGGGNTNGALGGIGDFDGNNYGRLPFRANFAAFIRNEYHQHRTHNGSGGWNANVDNSASIQKTTSGNVQEIAIAWSLMGGRPQAFRVFFYLNGTDPYGGLSRFTLDNDFSNKLNLTGRLYFDIENTNNGTSTPPFSRFCYINQRASDNINDYGTTFFDATTADNQTTIIAGNLTIQNSLRTEGGCQLTVSGDRTITMTGADGAIVNNGFMNANPSFGNTMNFTINGTTTLSGSTGHVDVWNLTVSSGGTLRVINANLRTGNTGTITVNGTIEFGETRFLTSYYGTANFSLNSGATLITAHEKGVNGDSPSSFNGSIRANGTVTYNAAASYVFNRPGAQITGFAAQGTLPAITTANRVATAGSGTKTLDASAMTLTASVSQPALSLGSGTTLSIGALNVEVQGNITGTGSALATTGKILIQNAPATVQVSGATFTTFELNDADGATLTGSPTVLNELQLNEGILNTGPHLASVANPATTAVQRTNGFINNRLAREFDNSSVGARLYPLGDATTYRPISLNGATVSGNTTLRGALISASGNFTGVSSPLVKVSDLRYYEFRNTGTNSLSISQVVDMAINSDDAVLQVTNNTTLKIATRTTGDWQSQGPSSVNTSSLPLLTGFNSATFSTSLNTNNDFFVALGTESALDNPLPVSLSSFAAKPIGRRVELVWRTESELNNAGFIIVRNDNPIADYREHPQLRGLGTAATGKVYTFIDETAAPNQVHRYQLRSVDYDGTIHDCPLTVEVNLDVPDTYSLMQNYPNPFNPETTLRYQLPEASSVKLEVYDVLGRKVATLVDAKQEAGRYTVRFNAAAYGLASGIYFYRLSAGKFVETKKMLLQK</sequence>
<organism evidence="2 3">
    <name type="scientific">Candidatus Thermochlorobacter aerophilus</name>
    <dbReference type="NCBI Taxonomy" id="1868324"/>
    <lineage>
        <taxon>Bacteria</taxon>
        <taxon>Pseudomonadati</taxon>
        <taxon>Chlorobiota</taxon>
        <taxon>Chlorobiia</taxon>
        <taxon>Chlorobiales</taxon>
        <taxon>Candidatus Thermochlorobacteriaceae</taxon>
        <taxon>Candidatus Thermochlorobacter</taxon>
    </lineage>
</organism>
<accession>A0A395LZL6</accession>
<name>A0A395LZL6_9BACT</name>
<comment type="caution">
    <text evidence="2">The sequence shown here is derived from an EMBL/GenBank/DDBJ whole genome shotgun (WGS) entry which is preliminary data.</text>
</comment>
<dbReference type="Gene3D" id="2.60.40.1190">
    <property type="match status" value="1"/>
</dbReference>
<dbReference type="InterPro" id="IPR026444">
    <property type="entry name" value="Secre_tail"/>
</dbReference>
<evidence type="ECO:0000313" key="2">
    <source>
        <dbReference type="EMBL" id="RFM23084.1"/>
    </source>
</evidence>
<dbReference type="NCBIfam" id="TIGR04183">
    <property type="entry name" value="Por_Secre_tail"/>
    <property type="match status" value="1"/>
</dbReference>
<evidence type="ECO:0000313" key="3">
    <source>
        <dbReference type="Proteomes" id="UP000266389"/>
    </source>
</evidence>